<dbReference type="Proteomes" id="UP000054024">
    <property type="component" value="Unassembled WGS sequence"/>
</dbReference>
<dbReference type="RefSeq" id="WP_062148946.1">
    <property type="nucleotide sequence ID" value="NZ_KQ947987.1"/>
</dbReference>
<keyword evidence="2" id="KW-1185">Reference proteome</keyword>
<name>A0A117PAQ0_9ACTN</name>
<protein>
    <submittedName>
        <fullName evidence="1">Uncharacterized protein</fullName>
    </submittedName>
</protein>
<gene>
    <name evidence="1" type="ORF">AQI70_14710</name>
</gene>
<sequence>MGYETDDLDDPLIKWVRDRLPHYKCALHHAGWDKLSLILHNETTRSATNQPTKDFRTCPLTFPRY</sequence>
<proteinExistence type="predicted"/>
<evidence type="ECO:0000313" key="1">
    <source>
        <dbReference type="EMBL" id="KUM76209.1"/>
    </source>
</evidence>
<accession>A0A117PAQ0</accession>
<dbReference type="OrthoDB" id="4966783at2"/>
<dbReference type="EMBL" id="LMWJ01000009">
    <property type="protein sequence ID" value="KUM76209.1"/>
    <property type="molecule type" value="Genomic_DNA"/>
</dbReference>
<dbReference type="AlphaFoldDB" id="A0A117PAQ0"/>
<comment type="caution">
    <text evidence="1">The sequence shown here is derived from an EMBL/GenBank/DDBJ whole genome shotgun (WGS) entry which is preliminary data.</text>
</comment>
<evidence type="ECO:0000313" key="2">
    <source>
        <dbReference type="Proteomes" id="UP000054024"/>
    </source>
</evidence>
<reference evidence="1 2" key="1">
    <citation type="submission" date="2015-10" db="EMBL/GenBank/DDBJ databases">
        <title>Draft genome sequence of Streptomyces curacoi DSM 40107, type strain for the species Streptomyces curacoi.</title>
        <authorList>
            <person name="Ruckert C."/>
            <person name="Winkler A."/>
            <person name="Kalinowski J."/>
            <person name="Kampfer P."/>
            <person name="Glaeser S."/>
        </authorList>
    </citation>
    <scope>NUCLEOTIDE SEQUENCE [LARGE SCALE GENOMIC DNA]</scope>
    <source>
        <strain evidence="1 2">DSM 40107</strain>
    </source>
</reference>
<organism evidence="1 2">
    <name type="scientific">Streptomyces curacoi</name>
    <dbReference type="NCBI Taxonomy" id="146536"/>
    <lineage>
        <taxon>Bacteria</taxon>
        <taxon>Bacillati</taxon>
        <taxon>Actinomycetota</taxon>
        <taxon>Actinomycetes</taxon>
        <taxon>Kitasatosporales</taxon>
        <taxon>Streptomycetaceae</taxon>
        <taxon>Streptomyces</taxon>
    </lineage>
</organism>